<evidence type="ECO:0008006" key="7">
    <source>
        <dbReference type="Google" id="ProtNLM"/>
    </source>
</evidence>
<reference evidence="5" key="1">
    <citation type="submission" date="2022-12" db="EMBL/GenBank/DDBJ databases">
        <authorList>
            <person name="Petersen C."/>
        </authorList>
    </citation>
    <scope>NUCLEOTIDE SEQUENCE</scope>
    <source>
        <strain evidence="5">IBT 15544</strain>
    </source>
</reference>
<feature type="region of interest" description="Disordered" evidence="4">
    <location>
        <begin position="346"/>
        <end position="378"/>
    </location>
</feature>
<proteinExistence type="predicted"/>
<dbReference type="EMBL" id="JAPQKR010000012">
    <property type="protein sequence ID" value="KAJ5203825.1"/>
    <property type="molecule type" value="Genomic_DNA"/>
</dbReference>
<keyword evidence="6" id="KW-1185">Reference proteome</keyword>
<dbReference type="Pfam" id="PF03534">
    <property type="entry name" value="SpvB"/>
    <property type="match status" value="1"/>
</dbReference>
<evidence type="ECO:0000256" key="3">
    <source>
        <dbReference type="ARBA" id="ARBA00023026"/>
    </source>
</evidence>
<accession>A0A9W9SZW1</accession>
<reference evidence="5" key="2">
    <citation type="journal article" date="2023" name="IMA Fungus">
        <title>Comparative genomic study of the Penicillium genus elucidates a diverse pangenome and 15 lateral gene transfer events.</title>
        <authorList>
            <person name="Petersen C."/>
            <person name="Sorensen T."/>
            <person name="Nielsen M.R."/>
            <person name="Sondergaard T.E."/>
            <person name="Sorensen J.L."/>
            <person name="Fitzpatrick D.A."/>
            <person name="Frisvad J.C."/>
            <person name="Nielsen K.L."/>
        </authorList>
    </citation>
    <scope>NUCLEOTIDE SEQUENCE</scope>
    <source>
        <strain evidence="5">IBT 15544</strain>
    </source>
</reference>
<dbReference type="InterPro" id="IPR028994">
    <property type="entry name" value="Integrin_alpha_N"/>
</dbReference>
<dbReference type="Proteomes" id="UP001150904">
    <property type="component" value="Unassembled WGS sequence"/>
</dbReference>
<dbReference type="GO" id="GO:0005576">
    <property type="term" value="C:extracellular region"/>
    <property type="evidence" value="ECO:0007669"/>
    <property type="project" value="UniProtKB-SubCell"/>
</dbReference>
<keyword evidence="2" id="KW-0964">Secreted</keyword>
<sequence length="488" mass="53135">MANAVTLPVGNFDVDGSGIARYSFPVNTPKGITPGSTPQISLEYCQGAPNGILGTGWSLGGLSTIRRQAARLALNSLNAQQDYDRTVPRLALDGTELLLIQGDNYNSSNAVYKTEIDSHGETVYTTSSGYTARDTLGARREYEAILSSEPTGQASEWRIRRQIDRYGNFVQFNYDSLAGDNSSYLTSIVYTSNEKTGLAGTRLILLEYTPRDDLVVHTSYGDKITSAHRLARIHVAVGTLEKFVATRVYEMEYTCSPSSGSSLLRSVTEVAGSGTRLIPTIFKYTAASEQQESFSGLDEESQTLTQTSDNVALLTLNVSGRSLGDLGCVRYDSRAGNFSIKTYLAQPRRGSQKDHPPAIEWSPSQGPGAEAALPSTAMGKSTPNFLSGDLNGDGLTDMIIPFEDTNGNLCFSISRSTGSGYEDYILKPTGCSWTPDSRFLSLDLTGNGCTDILQIYPYAGKLHFRLFSAINERGTDNSRKPYRDKHYI</sequence>
<dbReference type="InterPro" id="IPR003284">
    <property type="entry name" value="Sal_SpvB"/>
</dbReference>
<keyword evidence="3" id="KW-0843">Virulence</keyword>
<protein>
    <recommendedName>
        <fullName evidence="7">Insecticide toxin TcdB middle/N-terminal domain-containing protein</fullName>
    </recommendedName>
</protein>
<evidence type="ECO:0000256" key="4">
    <source>
        <dbReference type="SAM" id="MobiDB-lite"/>
    </source>
</evidence>
<dbReference type="AlphaFoldDB" id="A0A9W9SZW1"/>
<dbReference type="OrthoDB" id="442731at2759"/>
<comment type="caution">
    <text evidence="5">The sequence shown here is derived from an EMBL/GenBank/DDBJ whole genome shotgun (WGS) entry which is preliminary data.</text>
</comment>
<gene>
    <name evidence="5" type="ORF">N7498_004704</name>
</gene>
<organism evidence="5 6">
    <name type="scientific">Penicillium cinerascens</name>
    <dbReference type="NCBI Taxonomy" id="70096"/>
    <lineage>
        <taxon>Eukaryota</taxon>
        <taxon>Fungi</taxon>
        <taxon>Dikarya</taxon>
        <taxon>Ascomycota</taxon>
        <taxon>Pezizomycotina</taxon>
        <taxon>Eurotiomycetes</taxon>
        <taxon>Eurotiomycetidae</taxon>
        <taxon>Eurotiales</taxon>
        <taxon>Aspergillaceae</taxon>
        <taxon>Penicillium</taxon>
    </lineage>
</organism>
<comment type="subcellular location">
    <subcellularLocation>
        <location evidence="1">Secreted</location>
    </subcellularLocation>
</comment>
<evidence type="ECO:0000256" key="1">
    <source>
        <dbReference type="ARBA" id="ARBA00004613"/>
    </source>
</evidence>
<evidence type="ECO:0000313" key="6">
    <source>
        <dbReference type="Proteomes" id="UP001150904"/>
    </source>
</evidence>
<evidence type="ECO:0000256" key="2">
    <source>
        <dbReference type="ARBA" id="ARBA00022525"/>
    </source>
</evidence>
<dbReference type="GO" id="GO:0005737">
    <property type="term" value="C:cytoplasm"/>
    <property type="evidence" value="ECO:0007669"/>
    <property type="project" value="InterPro"/>
</dbReference>
<name>A0A9W9SZW1_9EURO</name>
<dbReference type="SUPFAM" id="SSF69318">
    <property type="entry name" value="Integrin alpha N-terminal domain"/>
    <property type="match status" value="1"/>
</dbReference>
<evidence type="ECO:0000313" key="5">
    <source>
        <dbReference type="EMBL" id="KAJ5203825.1"/>
    </source>
</evidence>
<dbReference type="GeneID" id="83179067"/>
<dbReference type="RefSeq" id="XP_058308304.1">
    <property type="nucleotide sequence ID" value="XM_058451766.1"/>
</dbReference>